<name>A0A1X0NRK9_9TRYP</name>
<feature type="region of interest" description="Disordered" evidence="2">
    <location>
        <begin position="451"/>
        <end position="594"/>
    </location>
</feature>
<sequence length="694" mass="76496">MPEAYIVRFKVITLECASLPNGQQYTITYRRRETCRSTPCYAADGGVVDFSSMPEGSAIVHFKPGGVRFHPKWITFRIEEFVRGQPRKTVAETQLDCAAVLGVHNITAATTRRVSFDMYGTPAVMVVALLVYPNGHPPLSFAGIVPDKNSARAGGEGERRLRAGGGEVKKFTRGEAMTLLISLETMLERRRAETAAGGSAQAESPLQRRVAELEERRRCITGVEGMATTVVTKRVVDLVAAQFVALSRKYRGNYVGEVAAYLRQMAVASGIPLTADISTETTLDVEAARERLQRINGRIDTLVEQTRKLEEEREALGRLQGRADVTNEVCAILTKLETLQSQMQLLIKSRVALEDAVRGNGFNDTPVGREVQEIRARIKLLAGEEEQLQGRIRRMTAVAATHVLKWARSKNPPKEDVRADFSSLFAPITQQEKDIQKDLTTEQRQKIMEALSNVAKPSAPPVHSHTSSEMEESPRNPHAEMFGAKGLPSMNDFAASEKNASRDAEEKGSPSSPSPPPNQHLDPYIHDLGRDMFAPKSGGEDQENKKNKPSKTYEFNFGSAPDDESDPDDAKGDRYGMFGANVQESSPDTSEGLPAVQITSIDDDPMYDFRPPADVTNNKPVLFEINESSFSQPFEQATSSKLPAYTFTTDVNKFSESDDGTPRVLPTYNFGSDNASKSNENNTVTRMPTYNFGS</sequence>
<dbReference type="GeneID" id="39987486"/>
<gene>
    <name evidence="3" type="ORF">TM35_000251150</name>
</gene>
<evidence type="ECO:0000313" key="4">
    <source>
        <dbReference type="Proteomes" id="UP000192257"/>
    </source>
</evidence>
<dbReference type="Proteomes" id="UP000192257">
    <property type="component" value="Unassembled WGS sequence"/>
</dbReference>
<feature type="compositionally biased region" description="Basic and acidic residues" evidence="2">
    <location>
        <begin position="499"/>
        <end position="508"/>
    </location>
</feature>
<comment type="caution">
    <text evidence="3">The sequence shown here is derived from an EMBL/GenBank/DDBJ whole genome shotgun (WGS) entry which is preliminary data.</text>
</comment>
<dbReference type="RefSeq" id="XP_028880885.1">
    <property type="nucleotide sequence ID" value="XM_029027706.1"/>
</dbReference>
<feature type="compositionally biased region" description="Polar residues" evidence="2">
    <location>
        <begin position="669"/>
        <end position="694"/>
    </location>
</feature>
<accession>A0A1X0NRK9</accession>
<organism evidence="3 4">
    <name type="scientific">Trypanosoma theileri</name>
    <dbReference type="NCBI Taxonomy" id="67003"/>
    <lineage>
        <taxon>Eukaryota</taxon>
        <taxon>Discoba</taxon>
        <taxon>Euglenozoa</taxon>
        <taxon>Kinetoplastea</taxon>
        <taxon>Metakinetoplastina</taxon>
        <taxon>Trypanosomatida</taxon>
        <taxon>Trypanosomatidae</taxon>
        <taxon>Trypanosoma</taxon>
    </lineage>
</organism>
<feature type="region of interest" description="Disordered" evidence="2">
    <location>
        <begin position="652"/>
        <end position="694"/>
    </location>
</feature>
<dbReference type="VEuPathDB" id="TriTrypDB:TM35_000251150"/>
<feature type="compositionally biased region" description="Basic and acidic residues" evidence="2">
    <location>
        <begin position="466"/>
        <end position="478"/>
    </location>
</feature>
<evidence type="ECO:0000256" key="1">
    <source>
        <dbReference type="SAM" id="Coils"/>
    </source>
</evidence>
<protein>
    <submittedName>
        <fullName evidence="3">Uncharacterized protein</fullName>
    </submittedName>
</protein>
<evidence type="ECO:0000313" key="3">
    <source>
        <dbReference type="EMBL" id="ORC86819.1"/>
    </source>
</evidence>
<dbReference type="AlphaFoldDB" id="A0A1X0NRK9"/>
<proteinExistence type="predicted"/>
<keyword evidence="1" id="KW-0175">Coiled coil</keyword>
<dbReference type="EMBL" id="NBCO01000025">
    <property type="protein sequence ID" value="ORC86819.1"/>
    <property type="molecule type" value="Genomic_DNA"/>
</dbReference>
<evidence type="ECO:0000256" key="2">
    <source>
        <dbReference type="SAM" id="MobiDB-lite"/>
    </source>
</evidence>
<keyword evidence="4" id="KW-1185">Reference proteome</keyword>
<feature type="coiled-coil region" evidence="1">
    <location>
        <begin position="285"/>
        <end position="391"/>
    </location>
</feature>
<dbReference type="OrthoDB" id="264966at2759"/>
<reference evidence="3 4" key="1">
    <citation type="submission" date="2017-03" db="EMBL/GenBank/DDBJ databases">
        <title>An alternative strategy for trypanosome survival in the mammalian bloodstream revealed through genome and transcriptome analysis of the ubiquitous bovine parasite Trypanosoma (Megatrypanum) theileri.</title>
        <authorList>
            <person name="Kelly S."/>
            <person name="Ivens A."/>
            <person name="Mott A."/>
            <person name="O'Neill E."/>
            <person name="Emms D."/>
            <person name="Macleod O."/>
            <person name="Voorheis P."/>
            <person name="Matthews J."/>
            <person name="Matthews K."/>
            <person name="Carrington M."/>
        </authorList>
    </citation>
    <scope>NUCLEOTIDE SEQUENCE [LARGE SCALE GENOMIC DNA]</scope>
    <source>
        <strain evidence="3">Edinburgh</strain>
    </source>
</reference>